<reference evidence="1 2" key="1">
    <citation type="journal article" date="2020" name="Phytopathology">
        <title>Genome Sequence Resources of Colletotrichum truncatum, C. plurivorum, C. musicola, and C. sojae: Four Species Pathogenic to Soybean (Glycine max).</title>
        <authorList>
            <person name="Rogerio F."/>
            <person name="Boufleur T.R."/>
            <person name="Ciampi-Guillardi M."/>
            <person name="Sukno S.A."/>
            <person name="Thon M.R."/>
            <person name="Massola Junior N.S."/>
            <person name="Baroncelli R."/>
        </authorList>
    </citation>
    <scope>NUCLEOTIDE SEQUENCE [LARGE SCALE GENOMIC DNA]</scope>
    <source>
        <strain evidence="1 2">CMES1059</strain>
    </source>
</reference>
<sequence>MAAVTAFFEKNIAHEKEKPYLWEGPDKGNFPKSNFKMKEMELNLTDIRSVPDFKPSIEENGFCFAKNKSKEVAGMTGCEDCHSYLGEMAQYLKQLFGTDEVWAINAYFRNARTSGGRTGRLLFAHLDNTVNSSWSRISPFLTVEERQRVISGQTRARIINIWRPMRDHAEDIPLAVCDPKTNTDLGDVVAVDLIQDDRPAKELAYFAWNPNHRWYWLSNQTPEEIIIMTQYDTHPPGGMFNIVPHAAFRNGGARPGCPARQSVEARFIVLEPAPYQKHGPGPAGPFPEDPRAQPWKAFVKLPEPESAPAPDVDTRPLYL</sequence>
<evidence type="ECO:0000313" key="2">
    <source>
        <dbReference type="Proteomes" id="UP000805649"/>
    </source>
</evidence>
<organism evidence="1 2">
    <name type="scientific">Colletotrichum truncatum</name>
    <name type="common">Anthracnose fungus</name>
    <name type="synonym">Colletotrichum capsici</name>
    <dbReference type="NCBI Taxonomy" id="5467"/>
    <lineage>
        <taxon>Eukaryota</taxon>
        <taxon>Fungi</taxon>
        <taxon>Dikarya</taxon>
        <taxon>Ascomycota</taxon>
        <taxon>Pezizomycotina</taxon>
        <taxon>Sordariomycetes</taxon>
        <taxon>Hypocreomycetidae</taxon>
        <taxon>Glomerellales</taxon>
        <taxon>Glomerellaceae</taxon>
        <taxon>Colletotrichum</taxon>
        <taxon>Colletotrichum truncatum species complex</taxon>
    </lineage>
</organism>
<dbReference type="Proteomes" id="UP000805649">
    <property type="component" value="Unassembled WGS sequence"/>
</dbReference>
<dbReference type="EMBL" id="VUJX02000012">
    <property type="protein sequence ID" value="KAL0930185.1"/>
    <property type="molecule type" value="Genomic_DNA"/>
</dbReference>
<protein>
    <submittedName>
        <fullName evidence="1">Uncharacterized protein</fullName>
    </submittedName>
</protein>
<comment type="caution">
    <text evidence="1">The sequence shown here is derived from an EMBL/GenBank/DDBJ whole genome shotgun (WGS) entry which is preliminary data.</text>
</comment>
<keyword evidence="2" id="KW-1185">Reference proteome</keyword>
<proteinExistence type="predicted"/>
<evidence type="ECO:0000313" key="1">
    <source>
        <dbReference type="EMBL" id="KAL0930185.1"/>
    </source>
</evidence>
<name>A0ACC3YEF2_COLTU</name>
<accession>A0ACC3YEF2</accession>
<gene>
    <name evidence="1" type="ORF">CTRU02_215005</name>
</gene>